<evidence type="ECO:0000256" key="3">
    <source>
        <dbReference type="ARBA" id="ARBA00023242"/>
    </source>
</evidence>
<feature type="region of interest" description="Disordered" evidence="4">
    <location>
        <begin position="171"/>
        <end position="201"/>
    </location>
</feature>
<feature type="non-terminal residue" evidence="5">
    <location>
        <position position="443"/>
    </location>
</feature>
<sequence length="443" mass="45545">MRGSMPPPSPRAPRRREAVLEEDEWVARAEAIIERDFFPELSKLEGKVQWLEAVRSGDPARMREAQVAFAARRAGLRPGTSTGAGPLFTPGGTGARVLAGDLPPPTGDLSTPVTLHGGAGGARAASGAAQAPAMSLDAFMRAHTSEDNASFAALLATENGRRTEAYAAIAAPPGSGEQAIESAAGPRPTDGFGTGGQPSDRLVQWRYEPRNALMYDGSQRDALALSDKERAAQVQGPPKAIKHRNTRFPGPQALSSCGDTTPASSATGTQPGSPGSLHGAAFVGVDGLSYPVLATPSFDPGEATPFMTWGDIQATPLRIEAEDLPAGDLNAGAAKFHIRESSAREQTGRDLAQRSAPAAGGRAGAPPRPSGALARLVAQRTPGSRRGAATPLSGAARRLAGSLGGAGGKRPRPGEHRDAALRASYAGLARPPSTGHRGGWGSA</sequence>
<dbReference type="AlphaFoldDB" id="A0A1D1ZUE5"/>
<feature type="compositionally biased region" description="Low complexity" evidence="4">
    <location>
        <begin position="392"/>
        <end position="401"/>
    </location>
</feature>
<accession>A0A1D1ZUE5</accession>
<dbReference type="EMBL" id="GDKF01008151">
    <property type="protein sequence ID" value="JAT70471.1"/>
    <property type="molecule type" value="Transcribed_RNA"/>
</dbReference>
<evidence type="ECO:0000256" key="4">
    <source>
        <dbReference type="SAM" id="MobiDB-lite"/>
    </source>
</evidence>
<gene>
    <name evidence="5" type="ORF">g.4223</name>
</gene>
<dbReference type="GO" id="GO:0071013">
    <property type="term" value="C:catalytic step 2 spliceosome"/>
    <property type="evidence" value="ECO:0007669"/>
    <property type="project" value="TreeGrafter"/>
</dbReference>
<feature type="region of interest" description="Disordered" evidence="4">
    <location>
        <begin position="227"/>
        <end position="278"/>
    </location>
</feature>
<evidence type="ECO:0000256" key="1">
    <source>
        <dbReference type="ARBA" id="ARBA00004123"/>
    </source>
</evidence>
<feature type="region of interest" description="Disordered" evidence="4">
    <location>
        <begin position="339"/>
        <end position="443"/>
    </location>
</feature>
<reference evidence="5" key="1">
    <citation type="submission" date="2015-08" db="EMBL/GenBank/DDBJ databases">
        <authorList>
            <person name="Babu N.S."/>
            <person name="Beckwith C.J."/>
            <person name="Beseler K.G."/>
            <person name="Brison A."/>
            <person name="Carone J.V."/>
            <person name="Caskin T.P."/>
            <person name="Diamond M."/>
            <person name="Durham M.E."/>
            <person name="Foxe J.M."/>
            <person name="Go M."/>
            <person name="Henderson B.A."/>
            <person name="Jones I.B."/>
            <person name="McGettigan J.A."/>
            <person name="Micheletti S.J."/>
            <person name="Nasrallah M.E."/>
            <person name="Ortiz D."/>
            <person name="Piller C.R."/>
            <person name="Privatt S.R."/>
            <person name="Schneider S.L."/>
            <person name="Sharp S."/>
            <person name="Smith T.C."/>
            <person name="Stanton J.D."/>
            <person name="Ullery H.E."/>
            <person name="Wilson R.J."/>
            <person name="Serrano M.G."/>
            <person name="Buck G."/>
            <person name="Lee V."/>
            <person name="Wang Y."/>
            <person name="Carvalho R."/>
            <person name="Voegtly L."/>
            <person name="Shi R."/>
            <person name="Duckworth R."/>
            <person name="Johnson A."/>
            <person name="Loviza R."/>
            <person name="Walstead R."/>
            <person name="Shah Z."/>
            <person name="Kiflezghi M."/>
            <person name="Wade K."/>
            <person name="Ball S.L."/>
            <person name="Bradley K.W."/>
            <person name="Asai D.J."/>
            <person name="Bowman C.A."/>
            <person name="Russell D.A."/>
            <person name="Pope W.H."/>
            <person name="Jacobs-Sera D."/>
            <person name="Hendrix R.W."/>
            <person name="Hatfull G.F."/>
        </authorList>
    </citation>
    <scope>NUCLEOTIDE SEQUENCE</scope>
</reference>
<dbReference type="PANTHER" id="PTHR12940:SF0">
    <property type="entry name" value="SPLICING FACTOR ESS-2 HOMOLOG"/>
    <property type="match status" value="1"/>
</dbReference>
<protein>
    <recommendedName>
        <fullName evidence="6">Protein DGCR14</fullName>
    </recommendedName>
</protein>
<organism evidence="5">
    <name type="scientific">Auxenochlorella protothecoides</name>
    <name type="common">Green microalga</name>
    <name type="synonym">Chlorella protothecoides</name>
    <dbReference type="NCBI Taxonomy" id="3075"/>
    <lineage>
        <taxon>Eukaryota</taxon>
        <taxon>Viridiplantae</taxon>
        <taxon>Chlorophyta</taxon>
        <taxon>core chlorophytes</taxon>
        <taxon>Trebouxiophyceae</taxon>
        <taxon>Chlorellales</taxon>
        <taxon>Chlorellaceae</taxon>
        <taxon>Auxenochlorella</taxon>
    </lineage>
</organism>
<keyword evidence="3" id="KW-0539">Nucleus</keyword>
<evidence type="ECO:0000256" key="2">
    <source>
        <dbReference type="ARBA" id="ARBA00009072"/>
    </source>
</evidence>
<name>A0A1D1ZUE5_AUXPR</name>
<dbReference type="PANTHER" id="PTHR12940">
    <property type="entry name" value="ES-2 PROTEIN - RELATED"/>
    <property type="match status" value="1"/>
</dbReference>
<feature type="compositionally biased region" description="Basic and acidic residues" evidence="4">
    <location>
        <begin position="339"/>
        <end position="352"/>
    </location>
</feature>
<dbReference type="Pfam" id="PF09751">
    <property type="entry name" value="Es2"/>
    <property type="match status" value="1"/>
</dbReference>
<proteinExistence type="inferred from homology"/>
<comment type="similarity">
    <text evidence="2">Belongs to the ESS2 family.</text>
</comment>
<dbReference type="InterPro" id="IPR019148">
    <property type="entry name" value="Nuclear_protein_DGCR14_ESS-2"/>
</dbReference>
<evidence type="ECO:0000313" key="5">
    <source>
        <dbReference type="EMBL" id="JAT70471.1"/>
    </source>
</evidence>
<evidence type="ECO:0008006" key="6">
    <source>
        <dbReference type="Google" id="ProtNLM"/>
    </source>
</evidence>
<comment type="subcellular location">
    <subcellularLocation>
        <location evidence="1">Nucleus</location>
    </subcellularLocation>
</comment>
<feature type="compositionally biased region" description="Polar residues" evidence="4">
    <location>
        <begin position="253"/>
        <end position="273"/>
    </location>
</feature>